<dbReference type="OrthoDB" id="5930164at2759"/>
<dbReference type="InParanoid" id="A0A0V1BCW8"/>
<evidence type="ECO:0000313" key="1">
    <source>
        <dbReference type="EMBL" id="KRY34696.1"/>
    </source>
</evidence>
<reference evidence="1 2" key="1">
    <citation type="submission" date="2015-01" db="EMBL/GenBank/DDBJ databases">
        <title>Evolution of Trichinella species and genotypes.</title>
        <authorList>
            <person name="Korhonen P.K."/>
            <person name="Edoardo P."/>
            <person name="Giuseppe L.R."/>
            <person name="Gasser R.B."/>
        </authorList>
    </citation>
    <scope>NUCLEOTIDE SEQUENCE [LARGE SCALE GENOMIC DNA]</scope>
    <source>
        <strain evidence="1">ISS3</strain>
    </source>
</reference>
<evidence type="ECO:0000313" key="2">
    <source>
        <dbReference type="Proteomes" id="UP000054776"/>
    </source>
</evidence>
<comment type="caution">
    <text evidence="1">The sequence shown here is derived from an EMBL/GenBank/DDBJ whole genome shotgun (WGS) entry which is preliminary data.</text>
</comment>
<sequence>MEIRGAECGKEKSDVQAGRKKRVIVAAIAIRQSFWKNKCKVEKPWKRNAFVAAAGKLYLLIRFTFLLG</sequence>
<name>A0A0V1BCW8_TRISP</name>
<dbReference type="EMBL" id="JYDH01000063">
    <property type="protein sequence ID" value="KRY34696.1"/>
    <property type="molecule type" value="Genomic_DNA"/>
</dbReference>
<gene>
    <name evidence="1" type="ORF">T01_8429</name>
</gene>
<organism evidence="1 2">
    <name type="scientific">Trichinella spiralis</name>
    <name type="common">Trichina worm</name>
    <dbReference type="NCBI Taxonomy" id="6334"/>
    <lineage>
        <taxon>Eukaryota</taxon>
        <taxon>Metazoa</taxon>
        <taxon>Ecdysozoa</taxon>
        <taxon>Nematoda</taxon>
        <taxon>Enoplea</taxon>
        <taxon>Dorylaimia</taxon>
        <taxon>Trichinellida</taxon>
        <taxon>Trichinellidae</taxon>
        <taxon>Trichinella</taxon>
    </lineage>
</organism>
<keyword evidence="2" id="KW-1185">Reference proteome</keyword>
<proteinExistence type="predicted"/>
<protein>
    <submittedName>
        <fullName evidence="1">Uncharacterized protein</fullName>
    </submittedName>
</protein>
<accession>A0A0V1BCW8</accession>
<dbReference type="AlphaFoldDB" id="A0A0V1BCW8"/>
<dbReference type="Proteomes" id="UP000054776">
    <property type="component" value="Unassembled WGS sequence"/>
</dbReference>